<dbReference type="GO" id="GO:0046677">
    <property type="term" value="P:response to antibiotic"/>
    <property type="evidence" value="ECO:0007669"/>
    <property type="project" value="InterPro"/>
</dbReference>
<evidence type="ECO:0000259" key="2">
    <source>
        <dbReference type="Pfam" id="PF13354"/>
    </source>
</evidence>
<gene>
    <name evidence="3" type="ORF">A2W14_00800</name>
</gene>
<dbReference type="PANTHER" id="PTHR35333:SF3">
    <property type="entry name" value="BETA-LACTAMASE-TYPE TRANSPEPTIDASE FOLD CONTAINING PROTEIN"/>
    <property type="match status" value="1"/>
</dbReference>
<evidence type="ECO:0000256" key="1">
    <source>
        <dbReference type="SAM" id="Phobius"/>
    </source>
</evidence>
<dbReference type="Gene3D" id="3.40.710.10">
    <property type="entry name" value="DD-peptidase/beta-lactamase superfamily"/>
    <property type="match status" value="1"/>
</dbReference>
<organism evidence="3 4">
    <name type="scientific">Candidatus Gottesmanbacteria bacterium RBG_16_37_8</name>
    <dbReference type="NCBI Taxonomy" id="1798371"/>
    <lineage>
        <taxon>Bacteria</taxon>
        <taxon>Candidatus Gottesmaniibacteriota</taxon>
    </lineage>
</organism>
<feature type="domain" description="Beta-lactamase class A catalytic" evidence="2">
    <location>
        <begin position="92"/>
        <end position="294"/>
    </location>
</feature>
<dbReference type="InterPro" id="IPR012338">
    <property type="entry name" value="Beta-lactam/transpept-like"/>
</dbReference>
<name>A0A1F5YVM1_9BACT</name>
<dbReference type="GO" id="GO:0008800">
    <property type="term" value="F:beta-lactamase activity"/>
    <property type="evidence" value="ECO:0007669"/>
    <property type="project" value="InterPro"/>
</dbReference>
<dbReference type="AlphaFoldDB" id="A0A1F5YVM1"/>
<dbReference type="EMBL" id="MFJA01000009">
    <property type="protein sequence ID" value="OGG04017.1"/>
    <property type="molecule type" value="Genomic_DNA"/>
</dbReference>
<dbReference type="SUPFAM" id="SSF56601">
    <property type="entry name" value="beta-lactamase/transpeptidase-like"/>
    <property type="match status" value="1"/>
</dbReference>
<dbReference type="GO" id="GO:0030655">
    <property type="term" value="P:beta-lactam antibiotic catabolic process"/>
    <property type="evidence" value="ECO:0007669"/>
    <property type="project" value="InterPro"/>
</dbReference>
<proteinExistence type="predicted"/>
<dbReference type="Proteomes" id="UP000176665">
    <property type="component" value="Unassembled WGS sequence"/>
</dbReference>
<dbReference type="STRING" id="1798371.A2W14_00800"/>
<evidence type="ECO:0000313" key="3">
    <source>
        <dbReference type="EMBL" id="OGG04017.1"/>
    </source>
</evidence>
<protein>
    <recommendedName>
        <fullName evidence="2">Beta-lactamase class A catalytic domain-containing protein</fullName>
    </recommendedName>
</protein>
<dbReference type="PANTHER" id="PTHR35333">
    <property type="entry name" value="BETA-LACTAMASE"/>
    <property type="match status" value="1"/>
</dbReference>
<dbReference type="InterPro" id="IPR045155">
    <property type="entry name" value="Beta-lactam_cat"/>
</dbReference>
<accession>A0A1F5YVM1</accession>
<keyword evidence="1" id="KW-0472">Membrane</keyword>
<evidence type="ECO:0000313" key="4">
    <source>
        <dbReference type="Proteomes" id="UP000176665"/>
    </source>
</evidence>
<keyword evidence="1" id="KW-0812">Transmembrane</keyword>
<reference evidence="3 4" key="1">
    <citation type="journal article" date="2016" name="Nat. Commun.">
        <title>Thousands of microbial genomes shed light on interconnected biogeochemical processes in an aquifer system.</title>
        <authorList>
            <person name="Anantharaman K."/>
            <person name="Brown C.T."/>
            <person name="Hug L.A."/>
            <person name="Sharon I."/>
            <person name="Castelle C.J."/>
            <person name="Probst A.J."/>
            <person name="Thomas B.C."/>
            <person name="Singh A."/>
            <person name="Wilkins M.J."/>
            <person name="Karaoz U."/>
            <person name="Brodie E.L."/>
            <person name="Williams K.H."/>
            <person name="Hubbard S.S."/>
            <person name="Banfield J.F."/>
        </authorList>
    </citation>
    <scope>NUCLEOTIDE SEQUENCE [LARGE SCALE GENOMIC DNA]</scope>
</reference>
<feature type="transmembrane region" description="Helical" evidence="1">
    <location>
        <begin position="26"/>
        <end position="43"/>
    </location>
</feature>
<dbReference type="InterPro" id="IPR000871">
    <property type="entry name" value="Beta-lactam_class-A"/>
</dbReference>
<keyword evidence="1" id="KW-1133">Transmembrane helix</keyword>
<dbReference type="Pfam" id="PF13354">
    <property type="entry name" value="Beta-lactamase2"/>
    <property type="match status" value="1"/>
</dbReference>
<sequence length="321" mass="36194">MPSEYMDSYVTRHLEIKKKPSQKLKTLLIILLCLLFIAIFIKLNSNRFINPVIDSYALSAKEIKVNKNKSIPVEEIKSKIEKELAQAEGTYSIYFYDLTTGDNFGINDNMMLMAASVNKIPILAASYYFAGKGVIDLDKIIVPQTKDIQDYGTGSIRYDKPGTAYSIRTLARLMMEKSDNTAAYLLASVIVGLDEVQKLVTDWGMLQTDMKENKTSVKDISKVLKKMYQGEITSPELSREMLDFMDDSDYEDRIPKGVPSTITVYHKTGDEVRTIHDAGIIVLPDRPYYLGIMTTDVADAEVTKSKMARISQIVFSEVTKL</sequence>
<comment type="caution">
    <text evidence="3">The sequence shown here is derived from an EMBL/GenBank/DDBJ whole genome shotgun (WGS) entry which is preliminary data.</text>
</comment>